<keyword evidence="3" id="KW-1185">Reference proteome</keyword>
<reference evidence="3" key="1">
    <citation type="journal article" date="2013" name="Nature">
        <title>Draft genome of the wheat A-genome progenitor Triticum urartu.</title>
        <authorList>
            <person name="Ling H.Q."/>
            <person name="Zhao S."/>
            <person name="Liu D."/>
            <person name="Wang J."/>
            <person name="Sun H."/>
            <person name="Zhang C."/>
            <person name="Fan H."/>
            <person name="Li D."/>
            <person name="Dong L."/>
            <person name="Tao Y."/>
            <person name="Gao C."/>
            <person name="Wu H."/>
            <person name="Li Y."/>
            <person name="Cui Y."/>
            <person name="Guo X."/>
            <person name="Zheng S."/>
            <person name="Wang B."/>
            <person name="Yu K."/>
            <person name="Liang Q."/>
            <person name="Yang W."/>
            <person name="Lou X."/>
            <person name="Chen J."/>
            <person name="Feng M."/>
            <person name="Jian J."/>
            <person name="Zhang X."/>
            <person name="Luo G."/>
            <person name="Jiang Y."/>
            <person name="Liu J."/>
            <person name="Wang Z."/>
            <person name="Sha Y."/>
            <person name="Zhang B."/>
            <person name="Wu H."/>
            <person name="Tang D."/>
            <person name="Shen Q."/>
            <person name="Xue P."/>
            <person name="Zou S."/>
            <person name="Wang X."/>
            <person name="Liu X."/>
            <person name="Wang F."/>
            <person name="Yang Y."/>
            <person name="An X."/>
            <person name="Dong Z."/>
            <person name="Zhang K."/>
            <person name="Zhang X."/>
            <person name="Luo M.C."/>
            <person name="Dvorak J."/>
            <person name="Tong Y."/>
            <person name="Wang J."/>
            <person name="Yang H."/>
            <person name="Li Z."/>
            <person name="Wang D."/>
            <person name="Zhang A."/>
            <person name="Wang J."/>
        </authorList>
    </citation>
    <scope>NUCLEOTIDE SEQUENCE</scope>
    <source>
        <strain evidence="3">cv. G1812</strain>
    </source>
</reference>
<evidence type="ECO:0000313" key="2">
    <source>
        <dbReference type="EnsemblPlants" id="TuG1812G0100004266.01.T01.cds361369"/>
    </source>
</evidence>
<dbReference type="EnsemblPlants" id="TuG1812G0100004266.01.T01">
    <property type="protein sequence ID" value="TuG1812G0100004266.01.T01.cds361369"/>
    <property type="gene ID" value="TuG1812G0100004266.01"/>
</dbReference>
<evidence type="ECO:0000313" key="3">
    <source>
        <dbReference type="Proteomes" id="UP000015106"/>
    </source>
</evidence>
<feature type="compositionally biased region" description="Basic residues" evidence="1">
    <location>
        <begin position="112"/>
        <end position="122"/>
    </location>
</feature>
<dbReference type="Proteomes" id="UP000015106">
    <property type="component" value="Chromosome 1"/>
</dbReference>
<feature type="region of interest" description="Disordered" evidence="1">
    <location>
        <begin position="1"/>
        <end position="122"/>
    </location>
</feature>
<evidence type="ECO:0000256" key="1">
    <source>
        <dbReference type="SAM" id="MobiDB-lite"/>
    </source>
</evidence>
<feature type="compositionally biased region" description="Basic and acidic residues" evidence="1">
    <location>
        <begin position="72"/>
        <end position="82"/>
    </location>
</feature>
<sequence length="122" mass="14143">PRADLRRLRPLRQAAARRRRRRRQEPPQLLVRGAEPAGEHHRSGRLRRGQEGRPAPAAAAAALRRHRRHHLREPQRPRDLLRAARPRRAAPVPLRALRAHAVPRRRDGVRPSPHRARVPPLQ</sequence>
<dbReference type="AlphaFoldDB" id="A0A8R7K4A9"/>
<proteinExistence type="predicted"/>
<organism evidence="2 3">
    <name type="scientific">Triticum urartu</name>
    <name type="common">Red wild einkorn</name>
    <name type="synonym">Crithodium urartu</name>
    <dbReference type="NCBI Taxonomy" id="4572"/>
    <lineage>
        <taxon>Eukaryota</taxon>
        <taxon>Viridiplantae</taxon>
        <taxon>Streptophyta</taxon>
        <taxon>Embryophyta</taxon>
        <taxon>Tracheophyta</taxon>
        <taxon>Spermatophyta</taxon>
        <taxon>Magnoliopsida</taxon>
        <taxon>Liliopsida</taxon>
        <taxon>Poales</taxon>
        <taxon>Poaceae</taxon>
        <taxon>BOP clade</taxon>
        <taxon>Pooideae</taxon>
        <taxon>Triticodae</taxon>
        <taxon>Triticeae</taxon>
        <taxon>Triticinae</taxon>
        <taxon>Triticum</taxon>
    </lineage>
</organism>
<feature type="compositionally biased region" description="Low complexity" evidence="1">
    <location>
        <begin position="52"/>
        <end position="62"/>
    </location>
</feature>
<protein>
    <submittedName>
        <fullName evidence="2">Uncharacterized protein</fullName>
    </submittedName>
</protein>
<accession>A0A8R7K4A9</accession>
<dbReference type="Gramene" id="TuG1812G0100004266.01.T01">
    <property type="protein sequence ID" value="TuG1812G0100004266.01.T01.cds361369"/>
    <property type="gene ID" value="TuG1812G0100004266.01"/>
</dbReference>
<name>A0A8R7K4A9_TRIUA</name>
<reference evidence="2" key="2">
    <citation type="submission" date="2018-03" db="EMBL/GenBank/DDBJ databases">
        <title>The Triticum urartu genome reveals the dynamic nature of wheat genome evolution.</title>
        <authorList>
            <person name="Ling H."/>
            <person name="Ma B."/>
            <person name="Shi X."/>
            <person name="Liu H."/>
            <person name="Dong L."/>
            <person name="Sun H."/>
            <person name="Cao Y."/>
            <person name="Gao Q."/>
            <person name="Zheng S."/>
            <person name="Li Y."/>
            <person name="Yu Y."/>
            <person name="Du H."/>
            <person name="Qi M."/>
            <person name="Li Y."/>
            <person name="Yu H."/>
            <person name="Cui Y."/>
            <person name="Wang N."/>
            <person name="Chen C."/>
            <person name="Wu H."/>
            <person name="Zhao Y."/>
            <person name="Zhang J."/>
            <person name="Li Y."/>
            <person name="Zhou W."/>
            <person name="Zhang B."/>
            <person name="Hu W."/>
            <person name="Eijk M."/>
            <person name="Tang J."/>
            <person name="Witsenboer H."/>
            <person name="Zhao S."/>
            <person name="Li Z."/>
            <person name="Zhang A."/>
            <person name="Wang D."/>
            <person name="Liang C."/>
        </authorList>
    </citation>
    <scope>NUCLEOTIDE SEQUENCE [LARGE SCALE GENOMIC DNA]</scope>
    <source>
        <strain evidence="2">cv. G1812</strain>
    </source>
</reference>
<reference evidence="2" key="3">
    <citation type="submission" date="2022-06" db="UniProtKB">
        <authorList>
            <consortium name="EnsemblPlants"/>
        </authorList>
    </citation>
    <scope>IDENTIFICATION</scope>
</reference>